<dbReference type="Proteomes" id="UP000249538">
    <property type="component" value="Unassembled WGS sequence"/>
</dbReference>
<dbReference type="InterPro" id="IPR014044">
    <property type="entry name" value="CAP_dom"/>
</dbReference>
<accession>A0A2W7RP96</accession>
<dbReference type="Pfam" id="PF00188">
    <property type="entry name" value="CAP"/>
    <property type="match status" value="2"/>
</dbReference>
<dbReference type="EMBL" id="QKZS01000003">
    <property type="protein sequence ID" value="PZX56309.1"/>
    <property type="molecule type" value="Genomic_DNA"/>
</dbReference>
<feature type="signal peptide" evidence="1">
    <location>
        <begin position="1"/>
        <end position="19"/>
    </location>
</feature>
<dbReference type="PANTHER" id="PTHR31157:SF1">
    <property type="entry name" value="SCP DOMAIN-CONTAINING PROTEIN"/>
    <property type="match status" value="1"/>
</dbReference>
<dbReference type="SUPFAM" id="SSF55797">
    <property type="entry name" value="PR-1-like"/>
    <property type="match status" value="1"/>
</dbReference>
<evidence type="ECO:0000256" key="1">
    <source>
        <dbReference type="SAM" id="SignalP"/>
    </source>
</evidence>
<feature type="domain" description="SCP" evidence="2">
    <location>
        <begin position="34"/>
        <end position="158"/>
    </location>
</feature>
<protein>
    <submittedName>
        <fullName evidence="3">Uncharacterized protein YkwD</fullName>
    </submittedName>
</protein>
<feature type="domain" description="SCP" evidence="2">
    <location>
        <begin position="182"/>
        <end position="297"/>
    </location>
</feature>
<evidence type="ECO:0000259" key="2">
    <source>
        <dbReference type="Pfam" id="PF00188"/>
    </source>
</evidence>
<sequence length="309" mass="32108">MRGAHRLSPLVLACGLALAGQPAAAQSEFLDQALDLVNASRAEADLPALETGADLVEAARAHAEDMLARDFYAHESPEGDTVQDRYIAAGGDEWELVAENIARCTGCPAPDAARIASLHEGWMNSPGHRENILRQGLARFGFAVVGGGGRDLYAVQTFAGPGQSRGDSGAAAQPEEVAAAALDRLNAARREAGVPALEPSPVLDEAARELAPEDLAGFSLSGIDGLQQALPPEEMGRWASIASLAGSCGGCGAALSRGDAESFVDDWLEQGAYRDRLLDPDLTHFGFVLRGDGAGRKVALALSGSARAE</sequence>
<dbReference type="InterPro" id="IPR035940">
    <property type="entry name" value="CAP_sf"/>
</dbReference>
<dbReference type="Gene3D" id="3.40.33.10">
    <property type="entry name" value="CAP"/>
    <property type="match status" value="2"/>
</dbReference>
<feature type="chain" id="PRO_5015995660" evidence="1">
    <location>
        <begin position="20"/>
        <end position="309"/>
    </location>
</feature>
<keyword evidence="1" id="KW-0732">Signal</keyword>
<evidence type="ECO:0000313" key="4">
    <source>
        <dbReference type="Proteomes" id="UP000249538"/>
    </source>
</evidence>
<dbReference type="AlphaFoldDB" id="A0A2W7RP96"/>
<proteinExistence type="predicted"/>
<dbReference type="CDD" id="cd05379">
    <property type="entry name" value="CAP_bacterial"/>
    <property type="match status" value="2"/>
</dbReference>
<name>A0A2W7RP96_9RHOB</name>
<dbReference type="RefSeq" id="WP_111467304.1">
    <property type="nucleotide sequence ID" value="NZ_QKZS01000003.1"/>
</dbReference>
<gene>
    <name evidence="3" type="ORF">LX76_01338</name>
</gene>
<evidence type="ECO:0000313" key="3">
    <source>
        <dbReference type="EMBL" id="PZX56309.1"/>
    </source>
</evidence>
<dbReference type="PANTHER" id="PTHR31157">
    <property type="entry name" value="SCP DOMAIN-CONTAINING PROTEIN"/>
    <property type="match status" value="1"/>
</dbReference>
<organism evidence="3 4">
    <name type="scientific">Cereibacter changlensis</name>
    <dbReference type="NCBI Taxonomy" id="402884"/>
    <lineage>
        <taxon>Bacteria</taxon>
        <taxon>Pseudomonadati</taxon>
        <taxon>Pseudomonadota</taxon>
        <taxon>Alphaproteobacteria</taxon>
        <taxon>Rhodobacterales</taxon>
        <taxon>Paracoccaceae</taxon>
        <taxon>Cereibacter</taxon>
    </lineage>
</organism>
<comment type="caution">
    <text evidence="3">The sequence shown here is derived from an EMBL/GenBank/DDBJ whole genome shotgun (WGS) entry which is preliminary data.</text>
</comment>
<reference evidence="3 4" key="1">
    <citation type="submission" date="2018-06" db="EMBL/GenBank/DDBJ databases">
        <title>Genomic Encyclopedia of Archaeal and Bacterial Type Strains, Phase II (KMG-II): from individual species to whole genera.</title>
        <authorList>
            <person name="Goeker M."/>
        </authorList>
    </citation>
    <scope>NUCLEOTIDE SEQUENCE [LARGE SCALE GENOMIC DNA]</scope>
    <source>
        <strain evidence="3 4">DSM 18774</strain>
    </source>
</reference>